<feature type="transmembrane region" description="Helical" evidence="6">
    <location>
        <begin position="420"/>
        <end position="441"/>
    </location>
</feature>
<comment type="similarity">
    <text evidence="2">Belongs to the multi antimicrobial extrusion (MATE) (TC 2.A.66.1) family.</text>
</comment>
<dbReference type="Pfam" id="PF01554">
    <property type="entry name" value="MatE"/>
    <property type="match status" value="2"/>
</dbReference>
<dbReference type="OrthoDB" id="2126698at2759"/>
<evidence type="ECO:0000256" key="5">
    <source>
        <dbReference type="ARBA" id="ARBA00023136"/>
    </source>
</evidence>
<feature type="transmembrane region" description="Helical" evidence="6">
    <location>
        <begin position="190"/>
        <end position="209"/>
    </location>
</feature>
<accession>A0A507EV14</accession>
<reference evidence="7 8" key="1">
    <citation type="journal article" date="2019" name="Sci. Rep.">
        <title>Comparative genomics of chytrid fungi reveal insights into the obligate biotrophic and pathogenic lifestyle of Synchytrium endobioticum.</title>
        <authorList>
            <person name="van de Vossenberg B.T.L.H."/>
            <person name="Warris S."/>
            <person name="Nguyen H.D.T."/>
            <person name="van Gent-Pelzer M.P.E."/>
            <person name="Joly D.L."/>
            <person name="van de Geest H.C."/>
            <person name="Bonants P.J.M."/>
            <person name="Smith D.S."/>
            <person name="Levesque C.A."/>
            <person name="van der Lee T.A.J."/>
        </authorList>
    </citation>
    <scope>NUCLEOTIDE SEQUENCE [LARGE SCALE GENOMIC DNA]</scope>
    <source>
        <strain evidence="7 8">CBS 675.73</strain>
    </source>
</reference>
<dbReference type="AlphaFoldDB" id="A0A507EV14"/>
<feature type="transmembrane region" description="Helical" evidence="6">
    <location>
        <begin position="343"/>
        <end position="366"/>
    </location>
</feature>
<keyword evidence="5 6" id="KW-0472">Membrane</keyword>
<evidence type="ECO:0000313" key="7">
    <source>
        <dbReference type="EMBL" id="TPX67028.1"/>
    </source>
</evidence>
<feature type="transmembrane region" description="Helical" evidence="6">
    <location>
        <begin position="161"/>
        <end position="178"/>
    </location>
</feature>
<evidence type="ECO:0000256" key="3">
    <source>
        <dbReference type="ARBA" id="ARBA00022692"/>
    </source>
</evidence>
<feature type="transmembrane region" description="Helical" evidence="6">
    <location>
        <begin position="447"/>
        <end position="469"/>
    </location>
</feature>
<dbReference type="NCBIfam" id="TIGR00797">
    <property type="entry name" value="matE"/>
    <property type="match status" value="1"/>
</dbReference>
<keyword evidence="3 6" id="KW-0812">Transmembrane</keyword>
<evidence type="ECO:0000256" key="4">
    <source>
        <dbReference type="ARBA" id="ARBA00022989"/>
    </source>
</evidence>
<name>A0A507EV14_9FUNG</name>
<dbReference type="InterPro" id="IPR045069">
    <property type="entry name" value="MATE_euk"/>
</dbReference>
<dbReference type="STRING" id="246404.A0A507EV14"/>
<gene>
    <name evidence="7" type="ORF">CcCBS67573_g07627</name>
</gene>
<protein>
    <recommendedName>
        <fullName evidence="9">Multidrug and toxin extrusion protein</fullName>
    </recommendedName>
</protein>
<dbReference type="InterPro" id="IPR002528">
    <property type="entry name" value="MATE_fam"/>
</dbReference>
<comment type="caution">
    <text evidence="7">The sequence shown here is derived from an EMBL/GenBank/DDBJ whole genome shotgun (WGS) entry which is preliminary data.</text>
</comment>
<dbReference type="GO" id="GO:0015297">
    <property type="term" value="F:antiporter activity"/>
    <property type="evidence" value="ECO:0007669"/>
    <property type="project" value="InterPro"/>
</dbReference>
<keyword evidence="4 6" id="KW-1133">Transmembrane helix</keyword>
<dbReference type="EMBL" id="QEAP01000415">
    <property type="protein sequence ID" value="TPX67028.1"/>
    <property type="molecule type" value="Genomic_DNA"/>
</dbReference>
<organism evidence="7 8">
    <name type="scientific">Chytriomyces confervae</name>
    <dbReference type="NCBI Taxonomy" id="246404"/>
    <lineage>
        <taxon>Eukaryota</taxon>
        <taxon>Fungi</taxon>
        <taxon>Fungi incertae sedis</taxon>
        <taxon>Chytridiomycota</taxon>
        <taxon>Chytridiomycota incertae sedis</taxon>
        <taxon>Chytridiomycetes</taxon>
        <taxon>Chytridiales</taxon>
        <taxon>Chytriomycetaceae</taxon>
        <taxon>Chytriomyces</taxon>
    </lineage>
</organism>
<dbReference type="CDD" id="cd13132">
    <property type="entry name" value="MATE_eukaryotic"/>
    <property type="match status" value="1"/>
</dbReference>
<dbReference type="GO" id="GO:0016020">
    <property type="term" value="C:membrane"/>
    <property type="evidence" value="ECO:0007669"/>
    <property type="project" value="UniProtKB-SubCell"/>
</dbReference>
<feature type="transmembrane region" description="Helical" evidence="6">
    <location>
        <begin position="386"/>
        <end position="408"/>
    </location>
</feature>
<proteinExistence type="inferred from homology"/>
<feature type="transmembrane region" description="Helical" evidence="6">
    <location>
        <begin position="123"/>
        <end position="141"/>
    </location>
</feature>
<feature type="transmembrane region" description="Helical" evidence="6">
    <location>
        <begin position="221"/>
        <end position="244"/>
    </location>
</feature>
<feature type="transmembrane region" description="Helical" evidence="6">
    <location>
        <begin position="306"/>
        <end position="331"/>
    </location>
</feature>
<evidence type="ECO:0000256" key="1">
    <source>
        <dbReference type="ARBA" id="ARBA00004141"/>
    </source>
</evidence>
<sequence length="486" mass="52482">MNSASTETTPLLPRTRCPTRCTEQLKVADLVCEARQMGPLAWPVSIGYLMQMSLGIASVVALGRVGTTSLAAMALATLFANVTGYSLVVGMAAAIDTLCSQTHGECTAGTGDKKEIGRHLNRVMFLLFVLAVPVSVLWWFTEPLLLFAGQDPAIARLSALYIRYMIPSLIPFIIAESVKRFLMAQGIMTAQMYVIGFVAPLNAFLQYLLVLSPYKIGQDGVGAPIALTLSHVLIALLLCLYTRFAHGGDAYAGWEWNHVLCARKLTCAVKLGFSGVLMTCTEWWAWEVVVLAAGIISPTSLAAQTIILNITVITYTIPLGFSIACSTRIGNALGASDPQKAKVIAWAAMCTGAVLALLNSSFLMLIRNHLAWFFSDDTEVVDLVQQIIPLAATYQTADMVGCIAGGILRGAGRPEIGACLNLFGYYVLGIPVGLLLCFMGGMQLYGMWVGLTIALFVVAGVELYIIWVLDWSKEAKEAHERSLHLE</sequence>
<evidence type="ECO:0000313" key="8">
    <source>
        <dbReference type="Proteomes" id="UP000320333"/>
    </source>
</evidence>
<evidence type="ECO:0000256" key="6">
    <source>
        <dbReference type="SAM" id="Phobius"/>
    </source>
</evidence>
<dbReference type="PANTHER" id="PTHR11206">
    <property type="entry name" value="MULTIDRUG RESISTANCE PROTEIN"/>
    <property type="match status" value="1"/>
</dbReference>
<comment type="subcellular location">
    <subcellularLocation>
        <location evidence="1">Membrane</location>
        <topology evidence="1">Multi-pass membrane protein</topology>
    </subcellularLocation>
</comment>
<feature type="transmembrane region" description="Helical" evidence="6">
    <location>
        <begin position="40"/>
        <end position="63"/>
    </location>
</feature>
<dbReference type="Proteomes" id="UP000320333">
    <property type="component" value="Unassembled WGS sequence"/>
</dbReference>
<dbReference type="GO" id="GO:1990961">
    <property type="term" value="P:xenobiotic detoxification by transmembrane export across the plasma membrane"/>
    <property type="evidence" value="ECO:0007669"/>
    <property type="project" value="InterPro"/>
</dbReference>
<keyword evidence="8" id="KW-1185">Reference proteome</keyword>
<evidence type="ECO:0008006" key="9">
    <source>
        <dbReference type="Google" id="ProtNLM"/>
    </source>
</evidence>
<feature type="transmembrane region" description="Helical" evidence="6">
    <location>
        <begin position="265"/>
        <end position="286"/>
    </location>
</feature>
<evidence type="ECO:0000256" key="2">
    <source>
        <dbReference type="ARBA" id="ARBA00010199"/>
    </source>
</evidence>
<feature type="transmembrane region" description="Helical" evidence="6">
    <location>
        <begin position="69"/>
        <end position="95"/>
    </location>
</feature>
<dbReference type="GO" id="GO:0042910">
    <property type="term" value="F:xenobiotic transmembrane transporter activity"/>
    <property type="evidence" value="ECO:0007669"/>
    <property type="project" value="InterPro"/>
</dbReference>